<organism evidence="2 3">
    <name type="scientific">Polyplax serrata</name>
    <name type="common">Common mouse louse</name>
    <dbReference type="NCBI Taxonomy" id="468196"/>
    <lineage>
        <taxon>Eukaryota</taxon>
        <taxon>Metazoa</taxon>
        <taxon>Ecdysozoa</taxon>
        <taxon>Arthropoda</taxon>
        <taxon>Hexapoda</taxon>
        <taxon>Insecta</taxon>
        <taxon>Pterygota</taxon>
        <taxon>Neoptera</taxon>
        <taxon>Paraneoptera</taxon>
        <taxon>Psocodea</taxon>
        <taxon>Troctomorpha</taxon>
        <taxon>Phthiraptera</taxon>
        <taxon>Anoplura</taxon>
        <taxon>Polyplacidae</taxon>
        <taxon>Polyplax</taxon>
    </lineage>
</organism>
<evidence type="ECO:0008006" key="4">
    <source>
        <dbReference type="Google" id="ProtNLM"/>
    </source>
</evidence>
<keyword evidence="1" id="KW-0812">Transmembrane</keyword>
<feature type="transmembrane region" description="Helical" evidence="1">
    <location>
        <begin position="23"/>
        <end position="49"/>
    </location>
</feature>
<sequence length="144" mass="16551">MTTVQYCVQFWKGELRGIGRFNIVFLFFAAIMFAVSLLSLFCYHCYLVLHNRTTLEAFRAPLFAGGADKDGFSIGAFNNFQEVFGENHKTWFLPIFTSLGDGVTYPQKAVDEDCHHLLGRNQWGDEPDVESSILREENRSDFYE</sequence>
<evidence type="ECO:0000256" key="1">
    <source>
        <dbReference type="SAM" id="Phobius"/>
    </source>
</evidence>
<keyword evidence="1" id="KW-1133">Transmembrane helix</keyword>
<comment type="caution">
    <text evidence="2">The sequence shown here is derived from an EMBL/GenBank/DDBJ whole genome shotgun (WGS) entry which is preliminary data.</text>
</comment>
<dbReference type="EMBL" id="JAWJWF010000001">
    <property type="protein sequence ID" value="KAK6641261.1"/>
    <property type="molecule type" value="Genomic_DNA"/>
</dbReference>
<evidence type="ECO:0000313" key="2">
    <source>
        <dbReference type="EMBL" id="KAK6641261.1"/>
    </source>
</evidence>
<evidence type="ECO:0000313" key="3">
    <source>
        <dbReference type="Proteomes" id="UP001359485"/>
    </source>
</evidence>
<dbReference type="Proteomes" id="UP001359485">
    <property type="component" value="Unassembled WGS sequence"/>
</dbReference>
<protein>
    <recommendedName>
        <fullName evidence="4">Protein S-acyltransferase</fullName>
    </recommendedName>
</protein>
<proteinExistence type="predicted"/>
<keyword evidence="1" id="KW-0472">Membrane</keyword>
<accession>A0ABR1BCV4</accession>
<reference evidence="2 3" key="1">
    <citation type="submission" date="2023-09" db="EMBL/GenBank/DDBJ databases">
        <title>Genomes of two closely related lineages of the louse Polyplax serrata with different host specificities.</title>
        <authorList>
            <person name="Martinu J."/>
            <person name="Tarabai H."/>
            <person name="Stefka J."/>
            <person name="Hypsa V."/>
        </authorList>
    </citation>
    <scope>NUCLEOTIDE SEQUENCE [LARGE SCALE GENOMIC DNA]</scope>
    <source>
        <strain evidence="2">98ZLc_SE</strain>
    </source>
</reference>
<keyword evidence="3" id="KW-1185">Reference proteome</keyword>
<gene>
    <name evidence="2" type="ORF">RUM44_012970</name>
</gene>
<name>A0ABR1BCV4_POLSC</name>